<sequence>MVRESGTKDLRRFLSSDSRNRGNEAEKEVIERKIREITIPEIEDGVDQSRRTKEETRLLLFYLYGLQETITCNVIGDE</sequence>
<gene>
    <name evidence="2" type="ORF">DY000_02036284</name>
</gene>
<organism evidence="2 3">
    <name type="scientific">Brassica cretica</name>
    <name type="common">Mustard</name>
    <dbReference type="NCBI Taxonomy" id="69181"/>
    <lineage>
        <taxon>Eukaryota</taxon>
        <taxon>Viridiplantae</taxon>
        <taxon>Streptophyta</taxon>
        <taxon>Embryophyta</taxon>
        <taxon>Tracheophyta</taxon>
        <taxon>Spermatophyta</taxon>
        <taxon>Magnoliopsida</taxon>
        <taxon>eudicotyledons</taxon>
        <taxon>Gunneridae</taxon>
        <taxon>Pentapetalae</taxon>
        <taxon>rosids</taxon>
        <taxon>malvids</taxon>
        <taxon>Brassicales</taxon>
        <taxon>Brassicaceae</taxon>
        <taxon>Brassiceae</taxon>
        <taxon>Brassica</taxon>
    </lineage>
</organism>
<dbReference type="EMBL" id="QGKV02001507">
    <property type="protein sequence ID" value="KAF3527600.1"/>
    <property type="molecule type" value="Genomic_DNA"/>
</dbReference>
<name>A0ABQ7B627_BRACR</name>
<reference evidence="2 3" key="1">
    <citation type="journal article" date="2020" name="BMC Genomics">
        <title>Intraspecific diversification of the crop wild relative Brassica cretica Lam. using demographic model selection.</title>
        <authorList>
            <person name="Kioukis A."/>
            <person name="Michalopoulou V.A."/>
            <person name="Briers L."/>
            <person name="Pirintsos S."/>
            <person name="Studholme D.J."/>
            <person name="Pavlidis P."/>
            <person name="Sarris P.F."/>
        </authorList>
    </citation>
    <scope>NUCLEOTIDE SEQUENCE [LARGE SCALE GENOMIC DNA]</scope>
    <source>
        <strain evidence="3">cv. PFS-1207/04</strain>
    </source>
</reference>
<feature type="region of interest" description="Disordered" evidence="1">
    <location>
        <begin position="1"/>
        <end position="27"/>
    </location>
</feature>
<proteinExistence type="predicted"/>
<evidence type="ECO:0000256" key="1">
    <source>
        <dbReference type="SAM" id="MobiDB-lite"/>
    </source>
</evidence>
<accession>A0ABQ7B627</accession>
<keyword evidence="3" id="KW-1185">Reference proteome</keyword>
<evidence type="ECO:0000313" key="3">
    <source>
        <dbReference type="Proteomes" id="UP000266723"/>
    </source>
</evidence>
<dbReference type="Proteomes" id="UP000266723">
    <property type="component" value="Unassembled WGS sequence"/>
</dbReference>
<protein>
    <submittedName>
        <fullName evidence="2">Uncharacterized protein</fullName>
    </submittedName>
</protein>
<evidence type="ECO:0000313" key="2">
    <source>
        <dbReference type="EMBL" id="KAF3527600.1"/>
    </source>
</evidence>
<comment type="caution">
    <text evidence="2">The sequence shown here is derived from an EMBL/GenBank/DDBJ whole genome shotgun (WGS) entry which is preliminary data.</text>
</comment>